<evidence type="ECO:0000313" key="1">
    <source>
        <dbReference type="EMBL" id="OPJ75899.1"/>
    </source>
</evidence>
<organism evidence="1 2">
    <name type="scientific">Patagioenas fasciata monilis</name>
    <dbReference type="NCBI Taxonomy" id="372326"/>
    <lineage>
        <taxon>Eukaryota</taxon>
        <taxon>Metazoa</taxon>
        <taxon>Chordata</taxon>
        <taxon>Craniata</taxon>
        <taxon>Vertebrata</taxon>
        <taxon>Euteleostomi</taxon>
        <taxon>Archelosauria</taxon>
        <taxon>Archosauria</taxon>
        <taxon>Dinosauria</taxon>
        <taxon>Saurischia</taxon>
        <taxon>Theropoda</taxon>
        <taxon>Coelurosauria</taxon>
        <taxon>Aves</taxon>
        <taxon>Neognathae</taxon>
        <taxon>Neoaves</taxon>
        <taxon>Columbimorphae</taxon>
        <taxon>Columbiformes</taxon>
        <taxon>Columbidae</taxon>
        <taxon>Patagioenas</taxon>
    </lineage>
</organism>
<dbReference type="EMBL" id="LSYS01006159">
    <property type="protein sequence ID" value="OPJ75899.1"/>
    <property type="molecule type" value="Genomic_DNA"/>
</dbReference>
<accession>A0A1V4JUN2</accession>
<comment type="caution">
    <text evidence="1">The sequence shown here is derived from an EMBL/GenBank/DDBJ whole genome shotgun (WGS) entry which is preliminary data.</text>
</comment>
<reference evidence="1 2" key="1">
    <citation type="submission" date="2016-02" db="EMBL/GenBank/DDBJ databases">
        <title>Band-tailed pigeon sequencing and assembly.</title>
        <authorList>
            <person name="Soares A.E."/>
            <person name="Novak B.J."/>
            <person name="Rice E.S."/>
            <person name="O'Connell B."/>
            <person name="Chang D."/>
            <person name="Weber S."/>
            <person name="Shapiro B."/>
        </authorList>
    </citation>
    <scope>NUCLEOTIDE SEQUENCE [LARGE SCALE GENOMIC DNA]</scope>
    <source>
        <strain evidence="1">BTP2013</strain>
        <tissue evidence="1">Blood</tissue>
    </source>
</reference>
<protein>
    <submittedName>
        <fullName evidence="1">Uncharacterized protein</fullName>
    </submittedName>
</protein>
<evidence type="ECO:0000313" key="2">
    <source>
        <dbReference type="Proteomes" id="UP000190648"/>
    </source>
</evidence>
<name>A0A1V4JUN2_PATFA</name>
<dbReference type="AlphaFoldDB" id="A0A1V4JUN2"/>
<gene>
    <name evidence="1" type="ORF">AV530_012036</name>
</gene>
<sequence length="83" mass="9692">MPEPVTASGDKLANTNWSPRLPVVCQHLKWRLLPEEWDAAKEYRYFSRHWCKLKFNSGWWSAAHQSAHRCCCTEIMNSSVSIL</sequence>
<keyword evidence="2" id="KW-1185">Reference proteome</keyword>
<proteinExistence type="predicted"/>
<dbReference type="Proteomes" id="UP000190648">
    <property type="component" value="Unassembled WGS sequence"/>
</dbReference>